<dbReference type="GO" id="GO:0031418">
    <property type="term" value="F:L-ascorbic acid binding"/>
    <property type="evidence" value="ECO:0007669"/>
    <property type="project" value="UniProtKB-KW"/>
</dbReference>
<dbReference type="InterPro" id="IPR027443">
    <property type="entry name" value="IPNS-like_sf"/>
</dbReference>
<dbReference type="Proteomes" id="UP000011115">
    <property type="component" value="Unassembled WGS sequence"/>
</dbReference>
<accession>M0ZTW2</accession>
<sequence length="216" mass="25258">MGELEVNYKEVPSVQELAKKKLVTIPSRYVRDDHDNSSIASNDRNNKEVPVIDMQRLVNSNDHDIMNLELNKLHFAAQHWGFFQLINHGVSSSVVEKMKHETQKFYDLPLEEKKKFERSPRDADGFGQLFAVSDEQKLDWADLFYLKTAPPHLRMPIFSKLYLSLRETIEEYTEEIKELSMKVLEMLGKALGIKEKEVKSLFEEGMQSMRMNYYPP</sequence>
<keyword evidence="3" id="KW-0560">Oxidoreductase</keyword>
<dbReference type="EnsemblPlants" id="PGSC0003DMT400007990">
    <property type="protein sequence ID" value="PGSC0003DMT400007990"/>
    <property type="gene ID" value="PGSC0003DMG400003090"/>
</dbReference>
<dbReference type="InterPro" id="IPR026992">
    <property type="entry name" value="DIOX_N"/>
</dbReference>
<evidence type="ECO:0000313" key="7">
    <source>
        <dbReference type="EnsemblPlants" id="PGSC0003DMT400007990"/>
    </source>
</evidence>
<reference evidence="7" key="2">
    <citation type="submission" date="2015-06" db="UniProtKB">
        <authorList>
            <consortium name="EnsemblPlants"/>
        </authorList>
    </citation>
    <scope>IDENTIFICATION</scope>
    <source>
        <strain evidence="7">DM1-3 516 R44</strain>
    </source>
</reference>
<dbReference type="InterPro" id="IPR050295">
    <property type="entry name" value="Plant_2OG-oxidoreductases"/>
</dbReference>
<evidence type="ECO:0000313" key="8">
    <source>
        <dbReference type="Proteomes" id="UP000011115"/>
    </source>
</evidence>
<protein>
    <submittedName>
        <fullName evidence="7">Leucoanthocyanidin dioxygenase</fullName>
    </submittedName>
</protein>
<evidence type="ECO:0000256" key="5">
    <source>
        <dbReference type="SAM" id="Coils"/>
    </source>
</evidence>
<feature type="coiled-coil region" evidence="5">
    <location>
        <begin position="162"/>
        <end position="189"/>
    </location>
</feature>
<dbReference type="RefSeq" id="XP_006355576.1">
    <property type="nucleotide sequence ID" value="XM_006355514.2"/>
</dbReference>
<dbReference type="InParanoid" id="M0ZTW2"/>
<keyword evidence="1" id="KW-0479">Metal-binding</keyword>
<keyword evidence="5" id="KW-0175">Coiled coil</keyword>
<proteinExistence type="predicted"/>
<name>M0ZTW2_SOLTU</name>
<dbReference type="Gramene" id="PGSC0003DMT400007990">
    <property type="protein sequence ID" value="PGSC0003DMT400007990"/>
    <property type="gene ID" value="PGSC0003DMG400003090"/>
</dbReference>
<dbReference type="OMA" id="DGMPSES"/>
<evidence type="ECO:0000256" key="4">
    <source>
        <dbReference type="ARBA" id="ARBA00023004"/>
    </source>
</evidence>
<keyword evidence="4" id="KW-0408">Iron</keyword>
<keyword evidence="8" id="KW-1185">Reference proteome</keyword>
<dbReference type="Gene3D" id="2.60.120.330">
    <property type="entry name" value="B-lactam Antibiotic, Isopenicillin N Synthase, Chain"/>
    <property type="match status" value="1"/>
</dbReference>
<dbReference type="PANTHER" id="PTHR47991">
    <property type="entry name" value="OXOGLUTARATE/IRON-DEPENDENT DIOXYGENASE"/>
    <property type="match status" value="1"/>
</dbReference>
<dbReference type="SUPFAM" id="SSF51197">
    <property type="entry name" value="Clavaminate synthase-like"/>
    <property type="match status" value="1"/>
</dbReference>
<gene>
    <name evidence="7" type="primary">LOC102584100</name>
</gene>
<dbReference type="eggNOG" id="KOG0143">
    <property type="taxonomic scope" value="Eukaryota"/>
</dbReference>
<evidence type="ECO:0000256" key="2">
    <source>
        <dbReference type="ARBA" id="ARBA00022896"/>
    </source>
</evidence>
<dbReference type="HOGENOM" id="CLU_010119_11_1_1"/>
<keyword evidence="2" id="KW-0847">Vitamin C</keyword>
<feature type="domain" description="Non-haem dioxygenase N-terminal" evidence="6">
    <location>
        <begin position="49"/>
        <end position="151"/>
    </location>
</feature>
<evidence type="ECO:0000256" key="1">
    <source>
        <dbReference type="ARBA" id="ARBA00022723"/>
    </source>
</evidence>
<evidence type="ECO:0000256" key="3">
    <source>
        <dbReference type="ARBA" id="ARBA00023002"/>
    </source>
</evidence>
<evidence type="ECO:0000259" key="6">
    <source>
        <dbReference type="Pfam" id="PF14226"/>
    </source>
</evidence>
<reference evidence="8" key="1">
    <citation type="journal article" date="2011" name="Nature">
        <title>Genome sequence and analysis of the tuber crop potato.</title>
        <authorList>
            <consortium name="The Potato Genome Sequencing Consortium"/>
        </authorList>
    </citation>
    <scope>NUCLEOTIDE SEQUENCE [LARGE SCALE GENOMIC DNA]</scope>
    <source>
        <strain evidence="8">cv. DM1-3 516 R44</strain>
    </source>
</reference>
<dbReference type="AlphaFoldDB" id="M0ZTW2"/>
<dbReference type="OrthoDB" id="288590at2759"/>
<organism evidence="7 8">
    <name type="scientific">Solanum tuberosum</name>
    <name type="common">Potato</name>
    <dbReference type="NCBI Taxonomy" id="4113"/>
    <lineage>
        <taxon>Eukaryota</taxon>
        <taxon>Viridiplantae</taxon>
        <taxon>Streptophyta</taxon>
        <taxon>Embryophyta</taxon>
        <taxon>Tracheophyta</taxon>
        <taxon>Spermatophyta</taxon>
        <taxon>Magnoliopsida</taxon>
        <taxon>eudicotyledons</taxon>
        <taxon>Gunneridae</taxon>
        <taxon>Pentapetalae</taxon>
        <taxon>asterids</taxon>
        <taxon>lamiids</taxon>
        <taxon>Solanales</taxon>
        <taxon>Solanaceae</taxon>
        <taxon>Solanoideae</taxon>
        <taxon>Solaneae</taxon>
        <taxon>Solanum</taxon>
    </lineage>
</organism>
<dbReference type="PaxDb" id="4113-PGSC0003DMT400007990"/>
<dbReference type="GO" id="GO:0046872">
    <property type="term" value="F:metal ion binding"/>
    <property type="evidence" value="ECO:0007669"/>
    <property type="project" value="UniProtKB-KW"/>
</dbReference>
<dbReference type="GeneID" id="102584100"/>
<dbReference type="GO" id="GO:0016706">
    <property type="term" value="F:2-oxoglutarate-dependent dioxygenase activity"/>
    <property type="evidence" value="ECO:0007669"/>
    <property type="project" value="UniProtKB-ARBA"/>
</dbReference>
<dbReference type="KEGG" id="sot:102584100"/>
<dbReference type="Pfam" id="PF14226">
    <property type="entry name" value="DIOX_N"/>
    <property type="match status" value="1"/>
</dbReference>